<dbReference type="SMART" id="SM00320">
    <property type="entry name" value="WD40"/>
    <property type="match status" value="2"/>
</dbReference>
<keyword evidence="5" id="KW-1185">Reference proteome</keyword>
<dbReference type="GO" id="GO:0006623">
    <property type="term" value="P:protein targeting to vacuole"/>
    <property type="evidence" value="ECO:0007669"/>
    <property type="project" value="InterPro"/>
</dbReference>
<dbReference type="GO" id="GO:0034058">
    <property type="term" value="P:endosomal vesicle fusion"/>
    <property type="evidence" value="ECO:0007669"/>
    <property type="project" value="TreeGrafter"/>
</dbReference>
<dbReference type="Proteomes" id="UP001210925">
    <property type="component" value="Unassembled WGS sequence"/>
</dbReference>
<dbReference type="Pfam" id="PF23410">
    <property type="entry name" value="Beta-prop_VPS8"/>
    <property type="match status" value="1"/>
</dbReference>
<dbReference type="InterPro" id="IPR025941">
    <property type="entry name" value="Vps8_central_dom"/>
</dbReference>
<dbReference type="Pfam" id="PF23555">
    <property type="entry name" value="zf-RING_Vps41"/>
    <property type="match status" value="1"/>
</dbReference>
<evidence type="ECO:0000259" key="2">
    <source>
        <dbReference type="Pfam" id="PF12816"/>
    </source>
</evidence>
<dbReference type="InterPro" id="IPR045111">
    <property type="entry name" value="Vps41/Vps8"/>
</dbReference>
<evidence type="ECO:0000259" key="3">
    <source>
        <dbReference type="Pfam" id="PF23555"/>
    </source>
</evidence>
<proteinExistence type="inferred from homology"/>
<name>A0AAD5Y7C2_9FUNG</name>
<feature type="domain" description="Vps41 C-terminal RING finger" evidence="3">
    <location>
        <begin position="1298"/>
        <end position="1343"/>
    </location>
</feature>
<accession>A0AAD5Y7C2</accession>
<dbReference type="InterPro" id="IPR001680">
    <property type="entry name" value="WD40_rpt"/>
</dbReference>
<dbReference type="Gene3D" id="3.30.40.10">
    <property type="entry name" value="Zinc/RING finger domain, C3HC4 (zinc finger)"/>
    <property type="match status" value="1"/>
</dbReference>
<dbReference type="Gene3D" id="2.130.10.10">
    <property type="entry name" value="YVTN repeat-like/Quinoprotein amine dehydrogenase"/>
    <property type="match status" value="1"/>
</dbReference>
<evidence type="ECO:0000256" key="1">
    <source>
        <dbReference type="ARBA" id="ARBA00009422"/>
    </source>
</evidence>
<dbReference type="InterPro" id="IPR057779">
    <property type="entry name" value="Znf_RING_Vps41"/>
</dbReference>
<comment type="caution">
    <text evidence="4">The sequence shown here is derived from an EMBL/GenBank/DDBJ whole genome shotgun (WGS) entry which is preliminary data.</text>
</comment>
<dbReference type="InterPro" id="IPR013083">
    <property type="entry name" value="Znf_RING/FYVE/PHD"/>
</dbReference>
<dbReference type="SUPFAM" id="SSF50978">
    <property type="entry name" value="WD40 repeat-like"/>
    <property type="match status" value="1"/>
</dbReference>
<organism evidence="4 5">
    <name type="scientific">Boothiomyces macroporosus</name>
    <dbReference type="NCBI Taxonomy" id="261099"/>
    <lineage>
        <taxon>Eukaryota</taxon>
        <taxon>Fungi</taxon>
        <taxon>Fungi incertae sedis</taxon>
        <taxon>Chytridiomycota</taxon>
        <taxon>Chytridiomycota incertae sedis</taxon>
        <taxon>Chytridiomycetes</taxon>
        <taxon>Rhizophydiales</taxon>
        <taxon>Terramycetaceae</taxon>
        <taxon>Boothiomyces</taxon>
    </lineage>
</organism>
<dbReference type="PANTHER" id="PTHR12616">
    <property type="entry name" value="VACUOLAR PROTEIN SORTING VPS41"/>
    <property type="match status" value="1"/>
</dbReference>
<gene>
    <name evidence="4" type="primary">VPS8</name>
    <name evidence="4" type="ORF">HK103_006125</name>
</gene>
<feature type="domain" description="Vacuolar protein sorting-associated protein 8 central" evidence="2">
    <location>
        <begin position="651"/>
        <end position="831"/>
    </location>
</feature>
<evidence type="ECO:0000313" key="4">
    <source>
        <dbReference type="EMBL" id="KAJ3255683.1"/>
    </source>
</evidence>
<dbReference type="GO" id="GO:0030897">
    <property type="term" value="C:HOPS complex"/>
    <property type="evidence" value="ECO:0007669"/>
    <property type="project" value="TreeGrafter"/>
</dbReference>
<evidence type="ECO:0000313" key="5">
    <source>
        <dbReference type="Proteomes" id="UP001210925"/>
    </source>
</evidence>
<dbReference type="PANTHER" id="PTHR12616:SF8">
    <property type="entry name" value="VACUOLAR PROTEIN SORTING-ASSOCIATED PROTEIN 8 HOMOLOG"/>
    <property type="match status" value="1"/>
</dbReference>
<dbReference type="InterPro" id="IPR015943">
    <property type="entry name" value="WD40/YVTN_repeat-like_dom_sf"/>
</dbReference>
<comment type="similarity">
    <text evidence="1">Belongs to the VPS8 family.</text>
</comment>
<dbReference type="GO" id="GO:0005770">
    <property type="term" value="C:late endosome"/>
    <property type="evidence" value="ECO:0007669"/>
    <property type="project" value="TreeGrafter"/>
</dbReference>
<dbReference type="InterPro" id="IPR036322">
    <property type="entry name" value="WD40_repeat_dom_sf"/>
</dbReference>
<reference evidence="4" key="1">
    <citation type="submission" date="2020-05" db="EMBL/GenBank/DDBJ databases">
        <title>Phylogenomic resolution of chytrid fungi.</title>
        <authorList>
            <person name="Stajich J.E."/>
            <person name="Amses K."/>
            <person name="Simmons R."/>
            <person name="Seto K."/>
            <person name="Myers J."/>
            <person name="Bonds A."/>
            <person name="Quandt C.A."/>
            <person name="Barry K."/>
            <person name="Liu P."/>
            <person name="Grigoriev I."/>
            <person name="Longcore J.E."/>
            <person name="James T.Y."/>
        </authorList>
    </citation>
    <scope>NUCLEOTIDE SEQUENCE</scope>
    <source>
        <strain evidence="4">PLAUS21</strain>
    </source>
</reference>
<dbReference type="SUPFAM" id="SSF57850">
    <property type="entry name" value="RING/U-box"/>
    <property type="match status" value="1"/>
</dbReference>
<sequence>MELISESEDEDLKMEIISKPEHVNIDREIPEQNSLENIARIEGLYLKALIPEMQLIDTPKQDLIETCTYLENLQKLIIQQDSNQGILLLERIGRDISLYQHFIKHNESELQEDISFADTSILSGPSRRGSTLGLKHSSSRLSLKTTGTVPEMKDLQDEQLNTIPPGPTGIFRWSSFRELSLHLFENFKPTVFAVSSGIAIGTLDSKTVLYDLAQNHLATLQSPQEYGAVTALDICPDQTQVIVGFQSGHISLWDIRKRVLVKTIDPVDGGDGHLKGIAITHLAFNSRDVFYSANQQGAAYYHILYKRLVYSTFKSYRIHGRLKAPDEPDLINTTIYSMSPLLKGKVKFPGDSLSLVAVTSPFKLAILSMKPSPRIQHRIMWSSLNNEHAVEYSCTRWWVPTSNKYNSKRLPRLAFSFGRKLGVINLSSTMESAEDQSKKLVFNVACQTESESDITAIEWINSQFILCLTSDAKFEIYDSSNLKKIESVLISTHKPIENSWETSIPKVIPLHPSPQHNISSNFNRLFIMTDKEICFGSLLSWQDRLAVLIRTGNFKMAFQYGIALFEGEYPIVVLGVPADKEEREQIVADHLSGLILNLTSMSLSGISNQEDPSIYYDTAKLIIDTCISINKLDLIFGDIFERFVDVSLSSIFNDILQNLILNGTITSVPNPQIIQLMFENLKRENTSQLEQVLMLLDPKIMDLHNTVRLCKQWGFTNALIHVYNSGLMEFGLPVLEIIEKIDKNEGDSAQDLYTLFVYLAYILQGKAFPFGILEEDVANIAYKSIFGILCSPSFVLFEDNELKVGKEPWPYLFFLLEKDTVELLKVMGAVFDNSVLNSGISLQDDKHKDSLLITRHYIINVFLHLIESYSWSQLQLDAIYSFIARSYNKYRVYMNISKKKLMEIFNSLIASQINETTEERQIAVISLYEGGFIPERQESDKDRFLERFKEAKFWKLYEKSVLETGQYDLAIESYIADVNRKPSVFASIRKWISEGKPETVSLIKSTVQKRLPDLLDDTHEIVKLYEDLWANEHQDNIELLKDNPSLQYKYIGGLIGFKKSNGAGTPLYGKFLFDKYLELMCEIQPKSILKYLKWLDDIYTEEPYHLELVTSLCSKYKLNRVTIWLLEKSRNYMEAVDLYLEIFLVHLSETNSTLLDQPPRSDETALKKQKQKSYDMLNDIIRICELDIKNHLLWFKILDRICFALEETTGFLKDIKTLAMEACIAHLPVPKILIHLIESQPKAEFGKYRQLITHLLETTAYQKQTLEIALTLTNSFGFELYHEYIQKCKSSFHPSLGQCQLCRRLFHIKAMTIQEQQDKVVIFKCHHAFHSTCLVSALEKAQKVYGQDSFEDYELWCIICGKPSQVKFKGKQAEIQYEHNTETSSELTKFEKVEKYLEGKPKMSEIYNSLVVTLSKSALDEIQMNDSFLEEE</sequence>
<protein>
    <submittedName>
        <fullName evidence="4">Vacuolar protein sorting-associated protein 8</fullName>
    </submittedName>
</protein>
<dbReference type="Pfam" id="PF12816">
    <property type="entry name" value="TPR_Vps8"/>
    <property type="match status" value="1"/>
</dbReference>
<dbReference type="EMBL" id="JADGKB010000062">
    <property type="protein sequence ID" value="KAJ3255683.1"/>
    <property type="molecule type" value="Genomic_DNA"/>
</dbReference>